<evidence type="ECO:0000313" key="19">
    <source>
        <dbReference type="Proteomes" id="UP000199459"/>
    </source>
</evidence>
<evidence type="ECO:0000256" key="13">
    <source>
        <dbReference type="PROSITE-ProRule" id="PRU01360"/>
    </source>
</evidence>
<organism evidence="18 19">
    <name type="scientific">Nitrosomonas marina</name>
    <dbReference type="NCBI Taxonomy" id="917"/>
    <lineage>
        <taxon>Bacteria</taxon>
        <taxon>Pseudomonadati</taxon>
        <taxon>Pseudomonadota</taxon>
        <taxon>Betaproteobacteria</taxon>
        <taxon>Nitrosomonadales</taxon>
        <taxon>Nitrosomonadaceae</taxon>
        <taxon>Nitrosomonas</taxon>
    </lineage>
</organism>
<dbReference type="Proteomes" id="UP000199459">
    <property type="component" value="Unassembled WGS sequence"/>
</dbReference>
<dbReference type="InterPro" id="IPR012910">
    <property type="entry name" value="Plug_dom"/>
</dbReference>
<evidence type="ECO:0000256" key="8">
    <source>
        <dbReference type="ARBA" id="ARBA00023077"/>
    </source>
</evidence>
<evidence type="ECO:0000256" key="9">
    <source>
        <dbReference type="ARBA" id="ARBA00023114"/>
    </source>
</evidence>
<comment type="subcellular location">
    <subcellularLocation>
        <location evidence="1 13">Cell outer membrane</location>
        <topology evidence="1 13">Multi-pass membrane protein</topology>
    </subcellularLocation>
</comment>
<dbReference type="RefSeq" id="WP_090633454.1">
    <property type="nucleotide sequence ID" value="NZ_FOCP01000018.1"/>
</dbReference>
<dbReference type="Gene3D" id="2.40.170.20">
    <property type="entry name" value="TonB-dependent receptor, beta-barrel domain"/>
    <property type="match status" value="1"/>
</dbReference>
<dbReference type="InterPro" id="IPR039426">
    <property type="entry name" value="TonB-dep_rcpt-like"/>
</dbReference>
<dbReference type="InterPro" id="IPR010101">
    <property type="entry name" value="B12_transptr_BtuB"/>
</dbReference>
<keyword evidence="8 14" id="KW-0798">TonB box</keyword>
<dbReference type="InterPro" id="IPR036942">
    <property type="entry name" value="Beta-barrel_TonB_sf"/>
</dbReference>
<evidence type="ECO:0000256" key="2">
    <source>
        <dbReference type="ARBA" id="ARBA00009810"/>
    </source>
</evidence>
<keyword evidence="9" id="KW-0626">Porin</keyword>
<evidence type="ECO:0000256" key="1">
    <source>
        <dbReference type="ARBA" id="ARBA00004571"/>
    </source>
</evidence>
<accession>A0A1H8GLE4</accession>
<dbReference type="InterPro" id="IPR037066">
    <property type="entry name" value="Plug_dom_sf"/>
</dbReference>
<comment type="similarity">
    <text evidence="2 13 14">Belongs to the TonB-dependent receptor family.</text>
</comment>
<evidence type="ECO:0000256" key="7">
    <source>
        <dbReference type="ARBA" id="ARBA00023065"/>
    </source>
</evidence>
<evidence type="ECO:0000256" key="3">
    <source>
        <dbReference type="ARBA" id="ARBA00022448"/>
    </source>
</evidence>
<keyword evidence="5 13" id="KW-0812">Transmembrane</keyword>
<dbReference type="PANTHER" id="PTHR30069:SF53">
    <property type="entry name" value="COLICIN I RECEPTOR-RELATED"/>
    <property type="match status" value="1"/>
</dbReference>
<keyword evidence="3 13" id="KW-0813">Transport</keyword>
<proteinExistence type="inferred from homology"/>
<dbReference type="Pfam" id="PF00593">
    <property type="entry name" value="TonB_dep_Rec_b-barrel"/>
    <property type="match status" value="1"/>
</dbReference>
<dbReference type="PANTHER" id="PTHR30069">
    <property type="entry name" value="TONB-DEPENDENT OUTER MEMBRANE RECEPTOR"/>
    <property type="match status" value="1"/>
</dbReference>
<keyword evidence="11" id="KW-0675">Receptor</keyword>
<evidence type="ECO:0000256" key="4">
    <source>
        <dbReference type="ARBA" id="ARBA00022452"/>
    </source>
</evidence>
<dbReference type="GO" id="GO:0046930">
    <property type="term" value="C:pore complex"/>
    <property type="evidence" value="ECO:0007669"/>
    <property type="project" value="UniProtKB-KW"/>
</dbReference>
<dbReference type="AlphaFoldDB" id="A0A1H8GLE4"/>
<protein>
    <submittedName>
        <fullName evidence="18">Vitamin B12 transporter</fullName>
    </submittedName>
</protein>
<keyword evidence="6 15" id="KW-0732">Signal</keyword>
<feature type="signal peptide" evidence="15">
    <location>
        <begin position="1"/>
        <end position="19"/>
    </location>
</feature>
<dbReference type="Gene3D" id="2.170.130.10">
    <property type="entry name" value="TonB-dependent receptor, plug domain"/>
    <property type="match status" value="1"/>
</dbReference>
<evidence type="ECO:0000256" key="10">
    <source>
        <dbReference type="ARBA" id="ARBA00023136"/>
    </source>
</evidence>
<dbReference type="InterPro" id="IPR000531">
    <property type="entry name" value="Beta-barrel_TonB"/>
</dbReference>
<dbReference type="SUPFAM" id="SSF56935">
    <property type="entry name" value="Porins"/>
    <property type="match status" value="1"/>
</dbReference>
<evidence type="ECO:0000313" key="18">
    <source>
        <dbReference type="EMBL" id="SEN44822.1"/>
    </source>
</evidence>
<evidence type="ECO:0000256" key="5">
    <source>
        <dbReference type="ARBA" id="ARBA00022692"/>
    </source>
</evidence>
<dbReference type="NCBIfam" id="TIGR01779">
    <property type="entry name" value="TonB-B12"/>
    <property type="match status" value="1"/>
</dbReference>
<dbReference type="GO" id="GO:0006811">
    <property type="term" value="P:monoatomic ion transport"/>
    <property type="evidence" value="ECO:0007669"/>
    <property type="project" value="UniProtKB-KW"/>
</dbReference>
<feature type="domain" description="TonB-dependent receptor plug" evidence="17">
    <location>
        <begin position="52"/>
        <end position="155"/>
    </location>
</feature>
<keyword evidence="10 13" id="KW-0472">Membrane</keyword>
<evidence type="ECO:0000259" key="17">
    <source>
        <dbReference type="Pfam" id="PF07715"/>
    </source>
</evidence>
<feature type="domain" description="TonB-dependent receptor-like beta-barrel" evidence="16">
    <location>
        <begin position="229"/>
        <end position="600"/>
    </location>
</feature>
<dbReference type="OrthoDB" id="183532at2"/>
<evidence type="ECO:0000256" key="12">
    <source>
        <dbReference type="ARBA" id="ARBA00023237"/>
    </source>
</evidence>
<dbReference type="CDD" id="cd01347">
    <property type="entry name" value="ligand_gated_channel"/>
    <property type="match status" value="1"/>
</dbReference>
<evidence type="ECO:0000256" key="14">
    <source>
        <dbReference type="RuleBase" id="RU003357"/>
    </source>
</evidence>
<evidence type="ECO:0000256" key="11">
    <source>
        <dbReference type="ARBA" id="ARBA00023170"/>
    </source>
</evidence>
<feature type="chain" id="PRO_5011565326" evidence="15">
    <location>
        <begin position="20"/>
        <end position="626"/>
    </location>
</feature>
<dbReference type="STRING" id="917.SAMN05216326_11965"/>
<reference evidence="18 19" key="1">
    <citation type="submission" date="2016-10" db="EMBL/GenBank/DDBJ databases">
        <authorList>
            <person name="de Groot N.N."/>
        </authorList>
    </citation>
    <scope>NUCLEOTIDE SEQUENCE [LARGE SCALE GENOMIC DNA]</scope>
    <source>
        <strain evidence="18 19">Nm22</strain>
    </source>
</reference>
<evidence type="ECO:0000256" key="15">
    <source>
        <dbReference type="SAM" id="SignalP"/>
    </source>
</evidence>
<dbReference type="GO" id="GO:0015288">
    <property type="term" value="F:porin activity"/>
    <property type="evidence" value="ECO:0007669"/>
    <property type="project" value="UniProtKB-KW"/>
</dbReference>
<dbReference type="GO" id="GO:0015420">
    <property type="term" value="F:ABC-type vitamin B12 transporter activity"/>
    <property type="evidence" value="ECO:0007669"/>
    <property type="project" value="InterPro"/>
</dbReference>
<dbReference type="EMBL" id="FOCP01000018">
    <property type="protein sequence ID" value="SEN44822.1"/>
    <property type="molecule type" value="Genomic_DNA"/>
</dbReference>
<dbReference type="GO" id="GO:0009279">
    <property type="term" value="C:cell outer membrane"/>
    <property type="evidence" value="ECO:0007669"/>
    <property type="project" value="UniProtKB-SubCell"/>
</dbReference>
<evidence type="ECO:0000256" key="6">
    <source>
        <dbReference type="ARBA" id="ARBA00022729"/>
    </source>
</evidence>
<gene>
    <name evidence="18" type="ORF">SAMN05216325_11889</name>
</gene>
<dbReference type="PROSITE" id="PS52016">
    <property type="entry name" value="TONB_DEPENDENT_REC_3"/>
    <property type="match status" value="1"/>
</dbReference>
<sequence>MLKRRIRVFITAALLYYIAASSTGLTFSHVQTHQKEPVTVTATRTAQTPDAVLASMTVITRKDIVRQQARSVHDLLRGTPGINIVNNGGPGKSTFMQMRGTETDHILVLIDGIKVGNATSGTTPFENIPIEQIERIEIVRGPRSSLYGSEAIGGVIQIFTRKGDGKPGLKPTFSFGGGSYGSLNGSVGLSGNSKQGWFNLTASGRGTEGFNSCSGSATAGCFSGNPDPDRDGYRNVAGSANAGYRFKNGMEIGLNFMQSDGKTQFDASDPFPGFLSPNKSELQQQVFGGTFKFSPLEFWRFNLIAGRSKDYLDSFNGRILTSRFNTVRDTISLLNDFTVHKDHILTIGMDYQNDRVDSTEAFTVTSRNNWGVFTQHQASIASFDGQLSGRVDVNEQFGTRLTGGVGTGYKITDSVRLLANFGTAFKAPTFNELYYPISGNPNLNPERSRSLEFGLRGRMDWGDWSLNVYETRVNELIAFDSDSFEVDNINQARIRGLEAVFNTQIKGWMFNSNLTFLDPENRSSDSNYGNVLPRRARQSFRLNADRQFGKYLVGTMFLAEGERFDDLANTRKLDSYVKFDLRAEYQLSKHWRIQGRIENLFNEHYETAAFFNQPGRNFFAMLRYQP</sequence>
<keyword evidence="4 13" id="KW-1134">Transmembrane beta strand</keyword>
<name>A0A1H8GLE4_9PROT</name>
<keyword evidence="12 13" id="KW-0998">Cell outer membrane</keyword>
<keyword evidence="7" id="KW-0406">Ion transport</keyword>
<evidence type="ECO:0000259" key="16">
    <source>
        <dbReference type="Pfam" id="PF00593"/>
    </source>
</evidence>
<dbReference type="Pfam" id="PF07715">
    <property type="entry name" value="Plug"/>
    <property type="match status" value="1"/>
</dbReference>